<comment type="caution">
    <text evidence="2">The sequence shown here is derived from an EMBL/GenBank/DDBJ whole genome shotgun (WGS) entry which is preliminary data.</text>
</comment>
<feature type="transmembrane region" description="Helical" evidence="1">
    <location>
        <begin position="199"/>
        <end position="215"/>
    </location>
</feature>
<dbReference type="EMBL" id="DWYG01000122">
    <property type="protein sequence ID" value="HJB42264.1"/>
    <property type="molecule type" value="Genomic_DNA"/>
</dbReference>
<evidence type="ECO:0000256" key="1">
    <source>
        <dbReference type="SAM" id="Phobius"/>
    </source>
</evidence>
<sequence length="697" mass="75260">MQAKPLRRLRRAVPWLALLAVLAGLAAVRGLDHCYNISYEITNGDFQNYNPVRHLLAGQVPFRDFTVYLGAGELYSVGAMLLVLGNSFGRSMFATGFLTWFCFELLVLAVCAVVMGKGRGARALAIALCGVLFMQVQGWVSLPGPFGAWLEYAADPGNSARMMRSAALPLAVLLSFALLRRPRHAPAQPTGGWRRFLPPWQAAVTPALAGALVVWSNDMGAAMYIAVALGYGLFLLRRYGRKISMVALRVAQYIAVSCLGLGAAVLLVSWGHPLAWLRQTRGSGAFQSWYYGTENTAKLCYITDYVPQLAGGICLALAVAFAIGIFRCKTDRSAVLAAGGFALCLGMQLWNLLYCLLSAVPQEGPAGGAQALLAALLPALAVRGALLLAGRLWRGKEALARALHRFVPAVCAGLGCLLVAAGGVAQVQSRIGGHEGLTHLPALGGWLGDQAGNLTTEQALAGEARLFGTYSSALEAMNGQLQPTGTDYIIHALGDRQRLHYLTTFQQGDFDLVVTPSPKVAQYERWSRNANWWFYRELYRWYAPVANTFNSGGMHLFWQRTGVCNDLGQEFSVKVSPAGQSVTITLTAADPTFNGVADLRIGYAFDLPDDYLLRGGLYGFLLCYPDTETALWAERGREGGDAGFYLPTDRSVYNIPVTVADGTGTVTLQALPADAAAVTVTEAVVEASYTDWEYFFE</sequence>
<dbReference type="AlphaFoldDB" id="A0A9D2M7H9"/>
<feature type="transmembrane region" description="Helical" evidence="1">
    <location>
        <begin position="305"/>
        <end position="326"/>
    </location>
</feature>
<proteinExistence type="predicted"/>
<accession>A0A9D2M7H9</accession>
<protein>
    <submittedName>
        <fullName evidence="2">Uncharacterized protein</fullName>
    </submittedName>
</protein>
<feature type="transmembrane region" description="Helical" evidence="1">
    <location>
        <begin position="371"/>
        <end position="393"/>
    </location>
</feature>
<feature type="transmembrane region" description="Helical" evidence="1">
    <location>
        <begin position="333"/>
        <end position="359"/>
    </location>
</feature>
<keyword evidence="1" id="KW-1133">Transmembrane helix</keyword>
<organism evidence="2 3">
    <name type="scientific">Candidatus Gemmiger avicola</name>
    <dbReference type="NCBI Taxonomy" id="2838605"/>
    <lineage>
        <taxon>Bacteria</taxon>
        <taxon>Bacillati</taxon>
        <taxon>Bacillota</taxon>
        <taxon>Clostridia</taxon>
        <taxon>Eubacteriales</taxon>
        <taxon>Gemmiger</taxon>
    </lineage>
</organism>
<gene>
    <name evidence="2" type="ORF">H9945_07180</name>
</gene>
<reference evidence="2" key="1">
    <citation type="journal article" date="2021" name="PeerJ">
        <title>Extensive microbial diversity within the chicken gut microbiome revealed by metagenomics and culture.</title>
        <authorList>
            <person name="Gilroy R."/>
            <person name="Ravi A."/>
            <person name="Getino M."/>
            <person name="Pursley I."/>
            <person name="Horton D.L."/>
            <person name="Alikhan N.F."/>
            <person name="Baker D."/>
            <person name="Gharbi K."/>
            <person name="Hall N."/>
            <person name="Watson M."/>
            <person name="Adriaenssens E.M."/>
            <person name="Foster-Nyarko E."/>
            <person name="Jarju S."/>
            <person name="Secka A."/>
            <person name="Antonio M."/>
            <person name="Oren A."/>
            <person name="Chaudhuri R.R."/>
            <person name="La Ragione R."/>
            <person name="Hildebrand F."/>
            <person name="Pallen M.J."/>
        </authorList>
    </citation>
    <scope>NUCLEOTIDE SEQUENCE</scope>
    <source>
        <strain evidence="2">ChiBcec8-13705</strain>
    </source>
</reference>
<feature type="transmembrane region" description="Helical" evidence="1">
    <location>
        <begin position="221"/>
        <end position="239"/>
    </location>
</feature>
<feature type="transmembrane region" description="Helical" evidence="1">
    <location>
        <begin position="123"/>
        <end position="142"/>
    </location>
</feature>
<dbReference type="Proteomes" id="UP000886803">
    <property type="component" value="Unassembled WGS sequence"/>
</dbReference>
<evidence type="ECO:0000313" key="3">
    <source>
        <dbReference type="Proteomes" id="UP000886803"/>
    </source>
</evidence>
<reference evidence="2" key="2">
    <citation type="submission" date="2021-04" db="EMBL/GenBank/DDBJ databases">
        <authorList>
            <person name="Gilroy R."/>
        </authorList>
    </citation>
    <scope>NUCLEOTIDE SEQUENCE</scope>
    <source>
        <strain evidence="2">ChiBcec8-13705</strain>
    </source>
</reference>
<evidence type="ECO:0000313" key="2">
    <source>
        <dbReference type="EMBL" id="HJB42264.1"/>
    </source>
</evidence>
<feature type="transmembrane region" description="Helical" evidence="1">
    <location>
        <begin position="405"/>
        <end position="425"/>
    </location>
</feature>
<feature type="transmembrane region" description="Helical" evidence="1">
    <location>
        <begin position="251"/>
        <end position="271"/>
    </location>
</feature>
<feature type="transmembrane region" description="Helical" evidence="1">
    <location>
        <begin position="97"/>
        <end position="116"/>
    </location>
</feature>
<keyword evidence="1" id="KW-0812">Transmembrane</keyword>
<feature type="transmembrane region" description="Helical" evidence="1">
    <location>
        <begin position="162"/>
        <end position="179"/>
    </location>
</feature>
<keyword evidence="1" id="KW-0472">Membrane</keyword>
<name>A0A9D2M7H9_9FIRM</name>